<evidence type="ECO:0000313" key="3">
    <source>
        <dbReference type="Proteomes" id="UP000606786"/>
    </source>
</evidence>
<evidence type="ECO:0000313" key="2">
    <source>
        <dbReference type="EMBL" id="CAD7013579.1"/>
    </source>
</evidence>
<dbReference type="Proteomes" id="UP000606786">
    <property type="component" value="Unassembled WGS sequence"/>
</dbReference>
<dbReference type="CDD" id="cd04094">
    <property type="entry name" value="eSelB_III"/>
    <property type="match status" value="1"/>
</dbReference>
<protein>
    <submittedName>
        <fullName evidence="2">(Mediterranean fruit fly) hypothetical protein</fullName>
    </submittedName>
</protein>
<dbReference type="PRINTS" id="PR00315">
    <property type="entry name" value="ELONGATNFCT"/>
</dbReference>
<dbReference type="NCBIfam" id="TIGR00231">
    <property type="entry name" value="small_GTP"/>
    <property type="match status" value="1"/>
</dbReference>
<dbReference type="GO" id="GO:0005525">
    <property type="term" value="F:GTP binding"/>
    <property type="evidence" value="ECO:0007669"/>
    <property type="project" value="InterPro"/>
</dbReference>
<dbReference type="GO" id="GO:0003746">
    <property type="term" value="F:translation elongation factor activity"/>
    <property type="evidence" value="ECO:0007669"/>
    <property type="project" value="TreeGrafter"/>
</dbReference>
<dbReference type="InterPro" id="IPR049394">
    <property type="entry name" value="eEFSec_C"/>
</dbReference>
<dbReference type="PROSITE" id="PS51722">
    <property type="entry name" value="G_TR_2"/>
    <property type="match status" value="1"/>
</dbReference>
<dbReference type="CDD" id="cd01889">
    <property type="entry name" value="SelB_euk"/>
    <property type="match status" value="1"/>
</dbReference>
<dbReference type="InterPro" id="IPR005225">
    <property type="entry name" value="Small_GTP-bd"/>
</dbReference>
<gene>
    <name evidence="2" type="ORF">CCAP1982_LOCUS21635</name>
</gene>
<comment type="caution">
    <text evidence="2">The sequence shown here is derived from an EMBL/GenBank/DDBJ whole genome shotgun (WGS) entry which is preliminary data.</text>
</comment>
<reference evidence="2" key="1">
    <citation type="submission" date="2020-11" db="EMBL/GenBank/DDBJ databases">
        <authorList>
            <person name="Whitehead M."/>
        </authorList>
    </citation>
    <scope>NUCLEOTIDE SEQUENCE</scope>
    <source>
        <strain evidence="2">EGII</strain>
    </source>
</reference>
<sequence length="541" mass="60507">MIVNINIGLLGHVDSGKTTLARALSTIASTAAFDKNPQSKERGITLDLGFSAVVVEAPSRLKSLAPNLEQVQFTFVDCPGHASLIRTIIGGAQIIDFMLLVIDSQKGIQTQTAECIVIGELLQRKLIMVVNKIDLLEEATRAAQLQKLNGKLRKTLAQTSFDSDSTIFNVSALEKINIEVDLFYLLNIFLISHFVIQDLLDNIVSQVEIPKRNKDAPLVMYTDHCFSIKGQGTICTGTIVQGSVAVNDLVEIPAIKEQRKVKSIQMFRRPVQTAAMGDRVGICVPQFNPKTMERGILTQPGYLNNVYAACIRINPIRFYKFAIRSKSKLHITIGHDTVMANMILFKSVNNKPTEEFNLNDEYEYVEELEPTINSITEDCIFALLEFQTPILAAENATLIAAKLDLDAQSNCCRLAFWGRMLWCTHANNYALEVLPIFKVFKHKSKQGFIQRLVNEHEIIVENLFSKQGNREIYLGKQVVLSTGETGVIESTFGQKSKVKVTFMNALRPETLNELKGGRFGSVKVLLNYKKYIFNKQLSLVQ</sequence>
<dbReference type="Pfam" id="PF00009">
    <property type="entry name" value="GTP_EFTU"/>
    <property type="match status" value="1"/>
</dbReference>
<name>A0A811VH45_CERCA</name>
<dbReference type="InterPro" id="IPR000795">
    <property type="entry name" value="T_Tr_GTP-bd_dom"/>
</dbReference>
<keyword evidence="3" id="KW-1185">Reference proteome</keyword>
<dbReference type="Pfam" id="PF21131">
    <property type="entry name" value="eEFSec_4th"/>
    <property type="match status" value="1"/>
</dbReference>
<dbReference type="InterPro" id="IPR049393">
    <property type="entry name" value="eEFSec_III"/>
</dbReference>
<dbReference type="OrthoDB" id="2067at2759"/>
<dbReference type="SUPFAM" id="SSF52540">
    <property type="entry name" value="P-loop containing nucleoside triphosphate hydrolases"/>
    <property type="match status" value="1"/>
</dbReference>
<accession>A0A811VH45</accession>
<dbReference type="SUPFAM" id="SSF50447">
    <property type="entry name" value="Translation proteins"/>
    <property type="match status" value="1"/>
</dbReference>
<dbReference type="CDD" id="cd03696">
    <property type="entry name" value="SelB_II"/>
    <property type="match status" value="1"/>
</dbReference>
<proteinExistence type="predicted"/>
<dbReference type="GO" id="GO:0001514">
    <property type="term" value="P:selenocysteine incorporation"/>
    <property type="evidence" value="ECO:0007669"/>
    <property type="project" value="TreeGrafter"/>
</dbReference>
<dbReference type="InterPro" id="IPR027417">
    <property type="entry name" value="P-loop_NTPase"/>
</dbReference>
<dbReference type="Gene3D" id="3.40.50.300">
    <property type="entry name" value="P-loop containing nucleotide triphosphate hydrolases"/>
    <property type="match status" value="1"/>
</dbReference>
<dbReference type="Pfam" id="PF21208">
    <property type="entry name" value="euk_SelB_III"/>
    <property type="match status" value="1"/>
</dbReference>
<dbReference type="PANTHER" id="PTHR43721:SF11">
    <property type="entry name" value="SELENOCYSTEINE-SPECIFIC ELONGATION FACTOR"/>
    <property type="match status" value="1"/>
</dbReference>
<dbReference type="Pfam" id="PF03144">
    <property type="entry name" value="GTP_EFTU_D2"/>
    <property type="match status" value="1"/>
</dbReference>
<evidence type="ECO:0000259" key="1">
    <source>
        <dbReference type="PROSITE" id="PS51722"/>
    </source>
</evidence>
<dbReference type="GO" id="GO:0003924">
    <property type="term" value="F:GTPase activity"/>
    <property type="evidence" value="ECO:0007669"/>
    <property type="project" value="InterPro"/>
</dbReference>
<dbReference type="AlphaFoldDB" id="A0A811VH45"/>
<dbReference type="Gene3D" id="2.40.30.10">
    <property type="entry name" value="Translation factors"/>
    <property type="match status" value="2"/>
</dbReference>
<dbReference type="FunFam" id="2.40.30.10:FF:000052">
    <property type="entry name" value="Selenocysteine-specific elongation factor EF-Sec"/>
    <property type="match status" value="1"/>
</dbReference>
<dbReference type="EMBL" id="CAJHJT010000056">
    <property type="protein sequence ID" value="CAD7013579.1"/>
    <property type="molecule type" value="Genomic_DNA"/>
</dbReference>
<dbReference type="InterPro" id="IPR004161">
    <property type="entry name" value="EFTu-like_2"/>
</dbReference>
<dbReference type="InterPro" id="IPR009000">
    <property type="entry name" value="Transl_B-barrel_sf"/>
</dbReference>
<dbReference type="InterPro" id="IPR050055">
    <property type="entry name" value="EF-Tu_GTPase"/>
</dbReference>
<organism evidence="2 3">
    <name type="scientific">Ceratitis capitata</name>
    <name type="common">Mediterranean fruit fly</name>
    <name type="synonym">Tephritis capitata</name>
    <dbReference type="NCBI Taxonomy" id="7213"/>
    <lineage>
        <taxon>Eukaryota</taxon>
        <taxon>Metazoa</taxon>
        <taxon>Ecdysozoa</taxon>
        <taxon>Arthropoda</taxon>
        <taxon>Hexapoda</taxon>
        <taxon>Insecta</taxon>
        <taxon>Pterygota</taxon>
        <taxon>Neoptera</taxon>
        <taxon>Endopterygota</taxon>
        <taxon>Diptera</taxon>
        <taxon>Brachycera</taxon>
        <taxon>Muscomorpha</taxon>
        <taxon>Tephritoidea</taxon>
        <taxon>Tephritidae</taxon>
        <taxon>Ceratitis</taxon>
        <taxon>Ceratitis</taxon>
    </lineage>
</organism>
<dbReference type="PANTHER" id="PTHR43721">
    <property type="entry name" value="ELONGATION FACTOR TU-RELATED"/>
    <property type="match status" value="1"/>
</dbReference>
<feature type="domain" description="Tr-type G" evidence="1">
    <location>
        <begin position="2"/>
        <end position="211"/>
    </location>
</feature>